<evidence type="ECO:0000313" key="1">
    <source>
        <dbReference type="EMBL" id="MDR6243142.1"/>
    </source>
</evidence>
<organism evidence="1 2">
    <name type="scientific">Paenibacillus hunanensis</name>
    <dbReference type="NCBI Taxonomy" id="539262"/>
    <lineage>
        <taxon>Bacteria</taxon>
        <taxon>Bacillati</taxon>
        <taxon>Bacillota</taxon>
        <taxon>Bacilli</taxon>
        <taxon>Bacillales</taxon>
        <taxon>Paenibacillaceae</taxon>
        <taxon>Paenibacillus</taxon>
    </lineage>
</organism>
<comment type="caution">
    <text evidence="1">The sequence shown here is derived from an EMBL/GenBank/DDBJ whole genome shotgun (WGS) entry which is preliminary data.</text>
</comment>
<gene>
    <name evidence="1" type="ORF">JOC58_001027</name>
</gene>
<dbReference type="Proteomes" id="UP001185028">
    <property type="component" value="Unassembled WGS sequence"/>
</dbReference>
<dbReference type="EMBL" id="JAVDQH010000003">
    <property type="protein sequence ID" value="MDR6243142.1"/>
    <property type="molecule type" value="Genomic_DNA"/>
</dbReference>
<evidence type="ECO:0008006" key="3">
    <source>
        <dbReference type="Google" id="ProtNLM"/>
    </source>
</evidence>
<protein>
    <recommendedName>
        <fullName evidence="3">Gp5/Type VI secretion system Vgr protein OB-fold domain-containing protein</fullName>
    </recommendedName>
</protein>
<name>A0ABU1IWS2_9BACL</name>
<evidence type="ECO:0000313" key="2">
    <source>
        <dbReference type="Proteomes" id="UP001185028"/>
    </source>
</evidence>
<accession>A0ABU1IWS2</accession>
<dbReference type="RefSeq" id="WP_188775373.1">
    <property type="nucleotide sequence ID" value="NZ_BMMB01000004.1"/>
</dbReference>
<reference evidence="1 2" key="1">
    <citation type="submission" date="2023-07" db="EMBL/GenBank/DDBJ databases">
        <title>Genomic Encyclopedia of Type Strains, Phase IV (KMG-IV): sequencing the most valuable type-strain genomes for metagenomic binning, comparative biology and taxonomic classification.</title>
        <authorList>
            <person name="Goeker M."/>
        </authorList>
    </citation>
    <scope>NUCLEOTIDE SEQUENCE [LARGE SCALE GENOMIC DNA]</scope>
    <source>
        <strain evidence="1 2">DSM 22170</strain>
    </source>
</reference>
<proteinExistence type="predicted"/>
<keyword evidence="2" id="KW-1185">Reference proteome</keyword>
<sequence>MKNQSSLGGRTVNRQPEFGANRLAKVTSTKDYTKFGRIEVIFLDYSQPVPVWVINDIDREPVEGDTVLIGYMDNRKDAPYMIGFQRNSSYSSNFVTVERDKIRVQLPVFDIGVKGGLAHQDTQGNLLDESKLSTRAYVELSANQAVVYYPADKDGAASSITMTAVDTTIKHATGYIKITDIGFEFFHPTGSALFKLPEGDIKVEKG</sequence>